<evidence type="ECO:0000313" key="2">
    <source>
        <dbReference type="EMBL" id="CAL4797060.1"/>
    </source>
</evidence>
<dbReference type="EMBL" id="CAMXCT020004615">
    <property type="protein sequence ID" value="CAL1163123.1"/>
    <property type="molecule type" value="Genomic_DNA"/>
</dbReference>
<reference evidence="1" key="1">
    <citation type="submission" date="2022-10" db="EMBL/GenBank/DDBJ databases">
        <authorList>
            <person name="Chen Y."/>
            <person name="Dougan E. K."/>
            <person name="Chan C."/>
            <person name="Rhodes N."/>
            <person name="Thang M."/>
        </authorList>
    </citation>
    <scope>NUCLEOTIDE SEQUENCE</scope>
</reference>
<keyword evidence="3" id="KW-1185">Reference proteome</keyword>
<dbReference type="EMBL" id="CAMXCT030004615">
    <property type="protein sequence ID" value="CAL4797060.1"/>
    <property type="molecule type" value="Genomic_DNA"/>
</dbReference>
<reference evidence="2 3" key="2">
    <citation type="submission" date="2024-05" db="EMBL/GenBank/DDBJ databases">
        <authorList>
            <person name="Chen Y."/>
            <person name="Shah S."/>
            <person name="Dougan E. K."/>
            <person name="Thang M."/>
            <person name="Chan C."/>
        </authorList>
    </citation>
    <scope>NUCLEOTIDE SEQUENCE [LARGE SCALE GENOMIC DNA]</scope>
</reference>
<organism evidence="1">
    <name type="scientific">Cladocopium goreaui</name>
    <dbReference type="NCBI Taxonomy" id="2562237"/>
    <lineage>
        <taxon>Eukaryota</taxon>
        <taxon>Sar</taxon>
        <taxon>Alveolata</taxon>
        <taxon>Dinophyceae</taxon>
        <taxon>Suessiales</taxon>
        <taxon>Symbiodiniaceae</taxon>
        <taxon>Cladocopium</taxon>
    </lineage>
</organism>
<accession>A0A9P1GE61</accession>
<dbReference type="OrthoDB" id="422409at2759"/>
<evidence type="ECO:0000313" key="3">
    <source>
        <dbReference type="Proteomes" id="UP001152797"/>
    </source>
</evidence>
<dbReference type="AlphaFoldDB" id="A0A9P1GE61"/>
<evidence type="ECO:0000313" key="1">
    <source>
        <dbReference type="EMBL" id="CAI4009748.1"/>
    </source>
</evidence>
<dbReference type="EMBL" id="CAMXCT010004615">
    <property type="protein sequence ID" value="CAI4009748.1"/>
    <property type="molecule type" value="Genomic_DNA"/>
</dbReference>
<feature type="non-terminal residue" evidence="1">
    <location>
        <position position="1"/>
    </location>
</feature>
<comment type="caution">
    <text evidence="1">The sequence shown here is derived from an EMBL/GenBank/DDBJ whole genome shotgun (WGS) entry which is preliminary data.</text>
</comment>
<protein>
    <submittedName>
        <fullName evidence="1">Uncharacterized protein</fullName>
    </submittedName>
</protein>
<dbReference type="Proteomes" id="UP001152797">
    <property type="component" value="Unassembled WGS sequence"/>
</dbReference>
<sequence length="115" mass="13130">QEQYTPRIPVDELATRLAEALHQFRPCSGKCEGEKRYGSGARSLWWLAANVATLTWYGEAELQDLGAPPPVDSRREFYSLADSRFARERRYEDEWREALPPQPFPLVSPFSVDAG</sequence>
<gene>
    <name evidence="1" type="ORF">C1SCF055_LOCUS35084</name>
</gene>
<proteinExistence type="predicted"/>
<name>A0A9P1GE61_9DINO</name>